<keyword evidence="1" id="KW-1133">Transmembrane helix</keyword>
<keyword evidence="1" id="KW-0472">Membrane</keyword>
<dbReference type="EMBL" id="BMMZ01000013">
    <property type="protein sequence ID" value="GGL78843.1"/>
    <property type="molecule type" value="Genomic_DNA"/>
</dbReference>
<protein>
    <submittedName>
        <fullName evidence="2">Uncharacterized protein</fullName>
    </submittedName>
</protein>
<name>A0A917SHG6_9ACTN</name>
<evidence type="ECO:0000256" key="1">
    <source>
        <dbReference type="SAM" id="Phobius"/>
    </source>
</evidence>
<keyword evidence="3" id="KW-1185">Reference proteome</keyword>
<keyword evidence="1" id="KW-0812">Transmembrane</keyword>
<reference evidence="2" key="2">
    <citation type="submission" date="2020-09" db="EMBL/GenBank/DDBJ databases">
        <authorList>
            <person name="Sun Q."/>
            <person name="Zhou Y."/>
        </authorList>
    </citation>
    <scope>NUCLEOTIDE SEQUENCE</scope>
    <source>
        <strain evidence="2">CGMCC 4.7306</strain>
    </source>
</reference>
<dbReference type="AlphaFoldDB" id="A0A917SHG6"/>
<dbReference type="RefSeq" id="WP_188897408.1">
    <property type="nucleotide sequence ID" value="NZ_BMMZ01000013.1"/>
</dbReference>
<organism evidence="2 3">
    <name type="scientific">Microlunatus endophyticus</name>
    <dbReference type="NCBI Taxonomy" id="1716077"/>
    <lineage>
        <taxon>Bacteria</taxon>
        <taxon>Bacillati</taxon>
        <taxon>Actinomycetota</taxon>
        <taxon>Actinomycetes</taxon>
        <taxon>Propionibacteriales</taxon>
        <taxon>Propionibacteriaceae</taxon>
        <taxon>Microlunatus</taxon>
    </lineage>
</organism>
<evidence type="ECO:0000313" key="3">
    <source>
        <dbReference type="Proteomes" id="UP000613840"/>
    </source>
</evidence>
<reference evidence="2" key="1">
    <citation type="journal article" date="2014" name="Int. J. Syst. Evol. Microbiol.">
        <title>Complete genome sequence of Corynebacterium casei LMG S-19264T (=DSM 44701T), isolated from a smear-ripened cheese.</title>
        <authorList>
            <consortium name="US DOE Joint Genome Institute (JGI-PGF)"/>
            <person name="Walter F."/>
            <person name="Albersmeier A."/>
            <person name="Kalinowski J."/>
            <person name="Ruckert C."/>
        </authorList>
    </citation>
    <scope>NUCLEOTIDE SEQUENCE</scope>
    <source>
        <strain evidence="2">CGMCC 4.7306</strain>
    </source>
</reference>
<accession>A0A917SHG6</accession>
<dbReference type="Proteomes" id="UP000613840">
    <property type="component" value="Unassembled WGS sequence"/>
</dbReference>
<gene>
    <name evidence="2" type="ORF">GCM10011575_41530</name>
</gene>
<proteinExistence type="predicted"/>
<evidence type="ECO:0000313" key="2">
    <source>
        <dbReference type="EMBL" id="GGL78843.1"/>
    </source>
</evidence>
<feature type="transmembrane region" description="Helical" evidence="1">
    <location>
        <begin position="6"/>
        <end position="39"/>
    </location>
</feature>
<comment type="caution">
    <text evidence="2">The sequence shown here is derived from an EMBL/GenBank/DDBJ whole genome shotgun (WGS) entry which is preliminary data.</text>
</comment>
<sequence>MLVPAIGVIIGLIALVLASRLALVIGAIWFVIGIIVALVQTRRPDPASRSATP</sequence>